<reference evidence="2" key="2">
    <citation type="submission" date="2018-05" db="EMBL/GenBank/DDBJ databases">
        <title>OmerRS3 (Oryza meridionalis Reference Sequence Version 3).</title>
        <authorList>
            <person name="Zhang J."/>
            <person name="Kudrna D."/>
            <person name="Lee S."/>
            <person name="Talag J."/>
            <person name="Welchert J."/>
            <person name="Wing R.A."/>
        </authorList>
    </citation>
    <scope>NUCLEOTIDE SEQUENCE [LARGE SCALE GENOMIC DNA]</scope>
    <source>
        <strain evidence="2">cv. OR44</strain>
    </source>
</reference>
<keyword evidence="3" id="KW-1185">Reference proteome</keyword>
<sequence>MEEPETAARAGRAGEADVDGGGRRRRRGRRRRTATEEADKAATASNTDGCGQGGDAGEGIARRSPHLQCKYNVF</sequence>
<dbReference type="Proteomes" id="UP000008021">
    <property type="component" value="Chromosome 9"/>
</dbReference>
<dbReference type="EnsemblPlants" id="OMERI09G04740.1">
    <property type="protein sequence ID" value="OMERI09G04740.1"/>
    <property type="gene ID" value="OMERI09G04740"/>
</dbReference>
<evidence type="ECO:0000313" key="2">
    <source>
        <dbReference type="EnsemblPlants" id="OMERI09G04740.1"/>
    </source>
</evidence>
<dbReference type="Gramene" id="OMERI09G04740.1">
    <property type="protein sequence ID" value="OMERI09G04740.1"/>
    <property type="gene ID" value="OMERI09G04740"/>
</dbReference>
<dbReference type="HOGENOM" id="CLU_2691966_0_0_1"/>
<reference evidence="2" key="1">
    <citation type="submission" date="2015-04" db="UniProtKB">
        <authorList>
            <consortium name="EnsemblPlants"/>
        </authorList>
    </citation>
    <scope>IDENTIFICATION</scope>
</reference>
<organism evidence="2">
    <name type="scientific">Oryza meridionalis</name>
    <dbReference type="NCBI Taxonomy" id="40149"/>
    <lineage>
        <taxon>Eukaryota</taxon>
        <taxon>Viridiplantae</taxon>
        <taxon>Streptophyta</taxon>
        <taxon>Embryophyta</taxon>
        <taxon>Tracheophyta</taxon>
        <taxon>Spermatophyta</taxon>
        <taxon>Magnoliopsida</taxon>
        <taxon>Liliopsida</taxon>
        <taxon>Poales</taxon>
        <taxon>Poaceae</taxon>
        <taxon>BOP clade</taxon>
        <taxon>Oryzoideae</taxon>
        <taxon>Oryzeae</taxon>
        <taxon>Oryzinae</taxon>
        <taxon>Oryza</taxon>
    </lineage>
</organism>
<dbReference type="AlphaFoldDB" id="A0A0E0EQW3"/>
<evidence type="ECO:0000313" key="3">
    <source>
        <dbReference type="Proteomes" id="UP000008021"/>
    </source>
</evidence>
<accession>A0A0E0EQW3</accession>
<evidence type="ECO:0000256" key="1">
    <source>
        <dbReference type="SAM" id="MobiDB-lite"/>
    </source>
</evidence>
<name>A0A0E0EQW3_9ORYZ</name>
<feature type="compositionally biased region" description="Basic residues" evidence="1">
    <location>
        <begin position="23"/>
        <end position="32"/>
    </location>
</feature>
<protein>
    <submittedName>
        <fullName evidence="2">Uncharacterized protein</fullName>
    </submittedName>
</protein>
<feature type="region of interest" description="Disordered" evidence="1">
    <location>
        <begin position="1"/>
        <end position="64"/>
    </location>
</feature>
<proteinExistence type="predicted"/>